<name>A0A2C9WL41_MANES</name>
<evidence type="ECO:0008006" key="3">
    <source>
        <dbReference type="Google" id="ProtNLM"/>
    </source>
</evidence>
<dbReference type="Gramene" id="Manes.01G153200.1.v8.1">
    <property type="protein sequence ID" value="Manes.01G153200.1.v8.1.CDS.1"/>
    <property type="gene ID" value="Manes.01G153200.v8.1"/>
</dbReference>
<reference evidence="2" key="1">
    <citation type="journal article" date="2016" name="Nat. Biotechnol.">
        <title>Sequencing wild and cultivated cassava and related species reveals extensive interspecific hybridization and genetic diversity.</title>
        <authorList>
            <person name="Bredeson J.V."/>
            <person name="Lyons J.B."/>
            <person name="Prochnik S.E."/>
            <person name="Wu G.A."/>
            <person name="Ha C.M."/>
            <person name="Edsinger-Gonzales E."/>
            <person name="Grimwood J."/>
            <person name="Schmutz J."/>
            <person name="Rabbi I.Y."/>
            <person name="Egesi C."/>
            <person name="Nauluvula P."/>
            <person name="Lebot V."/>
            <person name="Ndunguru J."/>
            <person name="Mkamilo G."/>
            <person name="Bart R.S."/>
            <person name="Setter T.L."/>
            <person name="Gleadow R.M."/>
            <person name="Kulakow P."/>
            <person name="Ferguson M.E."/>
            <person name="Rounsley S."/>
            <person name="Rokhsar D.S."/>
        </authorList>
    </citation>
    <scope>NUCLEOTIDE SEQUENCE [LARGE SCALE GENOMIC DNA]</scope>
    <source>
        <strain evidence="2">cv. AM560-2</strain>
    </source>
</reference>
<organism evidence="1 2">
    <name type="scientific">Manihot esculenta</name>
    <name type="common">Cassava</name>
    <name type="synonym">Jatropha manihot</name>
    <dbReference type="NCBI Taxonomy" id="3983"/>
    <lineage>
        <taxon>Eukaryota</taxon>
        <taxon>Viridiplantae</taxon>
        <taxon>Streptophyta</taxon>
        <taxon>Embryophyta</taxon>
        <taxon>Tracheophyta</taxon>
        <taxon>Spermatophyta</taxon>
        <taxon>Magnoliopsida</taxon>
        <taxon>eudicotyledons</taxon>
        <taxon>Gunneridae</taxon>
        <taxon>Pentapetalae</taxon>
        <taxon>rosids</taxon>
        <taxon>fabids</taxon>
        <taxon>Malpighiales</taxon>
        <taxon>Euphorbiaceae</taxon>
        <taxon>Crotonoideae</taxon>
        <taxon>Manihoteae</taxon>
        <taxon>Manihot</taxon>
    </lineage>
</organism>
<dbReference type="InterPro" id="IPR004320">
    <property type="entry name" value="BPS1_pln"/>
</dbReference>
<dbReference type="EMBL" id="CM004387">
    <property type="protein sequence ID" value="OAY60960.1"/>
    <property type="molecule type" value="Genomic_DNA"/>
</dbReference>
<keyword evidence="2" id="KW-1185">Reference proteome</keyword>
<dbReference type="PANTHER" id="PTHR33070">
    <property type="entry name" value="OS06G0725500 PROTEIN"/>
    <property type="match status" value="1"/>
</dbReference>
<sequence length="295" mass="33216">MNSVHSHVRSISLPSRLHHNSLKIEAELTNLKSSASNSNCLHAETIQLGLTKLAELFICIEELTHSPQNQQVYHRQLLEEVLDGSVELVDVCSTARDLFFTMQEHIRDLQSALRRRGKDSSSIESNVQAYISFRKRAKKQVTKSLATLKKLESNSLSFLPTLDEEQHLSYVVKVIREAHAIAVTMFRSVMLFLSPLAAKTNIVGWSLVSKLIRPGSLAYSDKGEKIFNEVEKVDVSVCCIHGKIRKNSEAKIDLQQVQDRLETLAVSINDVEAKLNCLFRCLIQNRVSLLNLVTP</sequence>
<dbReference type="GO" id="GO:0048364">
    <property type="term" value="P:root development"/>
    <property type="evidence" value="ECO:0007669"/>
    <property type="project" value="InterPro"/>
</dbReference>
<proteinExistence type="predicted"/>
<dbReference type="OMA" id="IVAMREH"/>
<evidence type="ECO:0000313" key="1">
    <source>
        <dbReference type="EMBL" id="OAY60960.1"/>
    </source>
</evidence>
<dbReference type="STRING" id="3983.A0A2C9WL41"/>
<dbReference type="Pfam" id="PF03087">
    <property type="entry name" value="BPS1"/>
    <property type="match status" value="1"/>
</dbReference>
<dbReference type="AlphaFoldDB" id="A0A2C9WL41"/>
<accession>A0A2C9WL41</accession>
<comment type="caution">
    <text evidence="1">The sequence shown here is derived from an EMBL/GenBank/DDBJ whole genome shotgun (WGS) entry which is preliminary data.</text>
</comment>
<gene>
    <name evidence="1" type="ORF">MANES_01G153200v8</name>
</gene>
<dbReference type="GO" id="GO:0048367">
    <property type="term" value="P:shoot system development"/>
    <property type="evidence" value="ECO:0007669"/>
    <property type="project" value="InterPro"/>
</dbReference>
<evidence type="ECO:0000313" key="2">
    <source>
        <dbReference type="Proteomes" id="UP000091857"/>
    </source>
</evidence>
<dbReference type="OrthoDB" id="1701699at2759"/>
<dbReference type="Proteomes" id="UP000091857">
    <property type="component" value="Chromosome 1"/>
</dbReference>
<dbReference type="PANTHER" id="PTHR33070:SF120">
    <property type="entry name" value="EXPRESSED PROTEIN"/>
    <property type="match status" value="1"/>
</dbReference>
<protein>
    <recommendedName>
        <fullName evidence="3">DUF241 domain-containing protein</fullName>
    </recommendedName>
</protein>